<dbReference type="EMBL" id="LUEZ02000122">
    <property type="protein sequence ID" value="RDB16765.1"/>
    <property type="molecule type" value="Genomic_DNA"/>
</dbReference>
<accession>A0A369J8K4</accession>
<name>A0A369J8K4_HYPMA</name>
<proteinExistence type="predicted"/>
<sequence>MTTTRTGLFYAYAKNINDDWSYRYVITFATRDVADSWFRAVTDSVAAGYNRFAAVKRVSLQFYTHDPGAGNIPDTITDPRVAQSFRGQVSFTLLNDRDGRILSVIPVLNYTDYTNGSSFYIRSVPQPDTYWYFDPSANIVVASRERRTKFTITIADSTRTRGTPIIGSDDVLITVGSGVNIGVANRLDQLSSSANPFPFKFSSFSTDFQIDYNVEGTARTIGIIARNPNAGEKWELV</sequence>
<gene>
    <name evidence="1" type="ORF">Hypma_002602</name>
</gene>
<comment type="caution">
    <text evidence="1">The sequence shown here is derived from an EMBL/GenBank/DDBJ whole genome shotgun (WGS) entry which is preliminary data.</text>
</comment>
<dbReference type="OrthoDB" id="5364171at2759"/>
<dbReference type="InParanoid" id="A0A369J8K4"/>
<protein>
    <submittedName>
        <fullName evidence="1">Uncharacterized protein</fullName>
    </submittedName>
</protein>
<keyword evidence="2" id="KW-1185">Reference proteome</keyword>
<organism evidence="1 2">
    <name type="scientific">Hypsizygus marmoreus</name>
    <name type="common">White beech mushroom</name>
    <name type="synonym">Agaricus marmoreus</name>
    <dbReference type="NCBI Taxonomy" id="39966"/>
    <lineage>
        <taxon>Eukaryota</taxon>
        <taxon>Fungi</taxon>
        <taxon>Dikarya</taxon>
        <taxon>Basidiomycota</taxon>
        <taxon>Agaricomycotina</taxon>
        <taxon>Agaricomycetes</taxon>
        <taxon>Agaricomycetidae</taxon>
        <taxon>Agaricales</taxon>
        <taxon>Tricholomatineae</taxon>
        <taxon>Lyophyllaceae</taxon>
        <taxon>Hypsizygus</taxon>
    </lineage>
</organism>
<reference evidence="1" key="1">
    <citation type="submission" date="2018-04" db="EMBL/GenBank/DDBJ databases">
        <title>Whole genome sequencing of Hypsizygus marmoreus.</title>
        <authorList>
            <person name="Choi I.-G."/>
            <person name="Min B."/>
            <person name="Kim J.-G."/>
            <person name="Kim S."/>
            <person name="Oh Y.-L."/>
            <person name="Kong W.-S."/>
            <person name="Park H."/>
            <person name="Jeong J."/>
            <person name="Song E.-S."/>
        </authorList>
    </citation>
    <scope>NUCLEOTIDE SEQUENCE [LARGE SCALE GENOMIC DNA]</scope>
    <source>
        <strain evidence="1">51987-8</strain>
    </source>
</reference>
<dbReference type="Proteomes" id="UP000076154">
    <property type="component" value="Unassembled WGS sequence"/>
</dbReference>
<evidence type="ECO:0000313" key="2">
    <source>
        <dbReference type="Proteomes" id="UP000076154"/>
    </source>
</evidence>
<dbReference type="AlphaFoldDB" id="A0A369J8K4"/>
<evidence type="ECO:0000313" key="1">
    <source>
        <dbReference type="EMBL" id="RDB16765.1"/>
    </source>
</evidence>